<evidence type="ECO:0000256" key="2">
    <source>
        <dbReference type="ARBA" id="ARBA00006285"/>
    </source>
</evidence>
<comment type="similarity">
    <text evidence="2">Belongs to the glycosyl hydrolase 20 family.</text>
</comment>
<accession>A0A7W7HNC7</accession>
<dbReference type="SUPFAM" id="SSF51445">
    <property type="entry name" value="(Trans)glycosidases"/>
    <property type="match status" value="1"/>
</dbReference>
<feature type="domain" description="Glycoside hydrolase family 20 catalytic" evidence="5">
    <location>
        <begin position="7"/>
        <end position="124"/>
    </location>
</feature>
<gene>
    <name evidence="6" type="ORF">Alo02nite_74010</name>
    <name evidence="7" type="ORF">BJ964_007847</name>
</gene>
<dbReference type="PANTHER" id="PTHR22600:SF57">
    <property type="entry name" value="BETA-N-ACETYLHEXOSAMINIDASE"/>
    <property type="match status" value="1"/>
</dbReference>
<dbReference type="Proteomes" id="UP000590511">
    <property type="component" value="Unassembled WGS sequence"/>
</dbReference>
<protein>
    <recommendedName>
        <fullName evidence="3">beta-N-acetylhexosaminidase</fullName>
        <ecNumber evidence="3">3.2.1.52</ecNumber>
    </recommendedName>
</protein>
<evidence type="ECO:0000256" key="4">
    <source>
        <dbReference type="ARBA" id="ARBA00022801"/>
    </source>
</evidence>
<dbReference type="GO" id="GO:0016020">
    <property type="term" value="C:membrane"/>
    <property type="evidence" value="ECO:0007669"/>
    <property type="project" value="TreeGrafter"/>
</dbReference>
<name>A0A7W7HNC7_9ACTN</name>
<dbReference type="PRINTS" id="PR00738">
    <property type="entry name" value="GLHYDRLASE20"/>
</dbReference>
<evidence type="ECO:0000256" key="3">
    <source>
        <dbReference type="ARBA" id="ARBA00012663"/>
    </source>
</evidence>
<evidence type="ECO:0000313" key="8">
    <source>
        <dbReference type="Proteomes" id="UP000590511"/>
    </source>
</evidence>
<dbReference type="Proteomes" id="UP000631312">
    <property type="component" value="Unassembled WGS sequence"/>
</dbReference>
<proteinExistence type="inferred from homology"/>
<evidence type="ECO:0000259" key="5">
    <source>
        <dbReference type="Pfam" id="PF00728"/>
    </source>
</evidence>
<dbReference type="GO" id="GO:0004563">
    <property type="term" value="F:beta-N-acetylhexosaminidase activity"/>
    <property type="evidence" value="ECO:0007669"/>
    <property type="project" value="UniProtKB-EC"/>
</dbReference>
<organism evidence="7 8">
    <name type="scientific">Actinoplanes lobatus</name>
    <dbReference type="NCBI Taxonomy" id="113568"/>
    <lineage>
        <taxon>Bacteria</taxon>
        <taxon>Bacillati</taxon>
        <taxon>Actinomycetota</taxon>
        <taxon>Actinomycetes</taxon>
        <taxon>Micromonosporales</taxon>
        <taxon>Micromonosporaceae</taxon>
        <taxon>Actinoplanes</taxon>
    </lineage>
</organism>
<evidence type="ECO:0000256" key="1">
    <source>
        <dbReference type="ARBA" id="ARBA00001231"/>
    </source>
</evidence>
<dbReference type="EMBL" id="BOMP01000131">
    <property type="protein sequence ID" value="GIE44503.1"/>
    <property type="molecule type" value="Genomic_DNA"/>
</dbReference>
<reference evidence="7 8" key="1">
    <citation type="submission" date="2020-08" db="EMBL/GenBank/DDBJ databases">
        <title>Sequencing the genomes of 1000 actinobacteria strains.</title>
        <authorList>
            <person name="Klenk H.-P."/>
        </authorList>
    </citation>
    <scope>NUCLEOTIDE SEQUENCE [LARGE SCALE GENOMIC DNA]</scope>
    <source>
        <strain evidence="7 8">DSM 43150</strain>
    </source>
</reference>
<dbReference type="GO" id="GO:0005975">
    <property type="term" value="P:carbohydrate metabolic process"/>
    <property type="evidence" value="ECO:0007669"/>
    <property type="project" value="InterPro"/>
</dbReference>
<dbReference type="RefSeq" id="WP_307838050.1">
    <property type="nucleotide sequence ID" value="NZ_BOMP01000131.1"/>
</dbReference>
<dbReference type="EC" id="3.2.1.52" evidence="3"/>
<dbReference type="EMBL" id="JACHNC010000001">
    <property type="protein sequence ID" value="MBB4753686.1"/>
    <property type="molecule type" value="Genomic_DNA"/>
</dbReference>
<dbReference type="GO" id="GO:0030203">
    <property type="term" value="P:glycosaminoglycan metabolic process"/>
    <property type="evidence" value="ECO:0007669"/>
    <property type="project" value="TreeGrafter"/>
</dbReference>
<dbReference type="PANTHER" id="PTHR22600">
    <property type="entry name" value="BETA-HEXOSAMINIDASE"/>
    <property type="match status" value="1"/>
</dbReference>
<reference evidence="6 9" key="2">
    <citation type="submission" date="2021-01" db="EMBL/GenBank/DDBJ databases">
        <title>Whole genome shotgun sequence of Actinoplanes lobatus NBRC 12513.</title>
        <authorList>
            <person name="Komaki H."/>
            <person name="Tamura T."/>
        </authorList>
    </citation>
    <scope>NUCLEOTIDE SEQUENCE [LARGE SCALE GENOMIC DNA]</scope>
    <source>
        <strain evidence="6 9">NBRC 12513</strain>
    </source>
</reference>
<dbReference type="Gene3D" id="3.20.20.80">
    <property type="entry name" value="Glycosidases"/>
    <property type="match status" value="1"/>
</dbReference>
<dbReference type="InterPro" id="IPR025705">
    <property type="entry name" value="Beta_hexosaminidase_sua/sub"/>
</dbReference>
<keyword evidence="4" id="KW-0378">Hydrolase</keyword>
<evidence type="ECO:0000313" key="6">
    <source>
        <dbReference type="EMBL" id="GIE44503.1"/>
    </source>
</evidence>
<comment type="caution">
    <text evidence="7">The sequence shown here is derived from an EMBL/GenBank/DDBJ whole genome shotgun (WGS) entry which is preliminary data.</text>
</comment>
<dbReference type="InterPro" id="IPR015883">
    <property type="entry name" value="Glyco_hydro_20_cat"/>
</dbReference>
<evidence type="ECO:0000313" key="9">
    <source>
        <dbReference type="Proteomes" id="UP000631312"/>
    </source>
</evidence>
<dbReference type="InterPro" id="IPR017853">
    <property type="entry name" value="GH"/>
</dbReference>
<dbReference type="AlphaFoldDB" id="A0A7W7HNC7"/>
<sequence length="125" mass="14443">MFDQPRFPWRGLMLDVARHFLPKHEVLRIIDLMALHRLNTLHLHLTDDQGRRVEIRRYPRLTEVGSWRRESRTGASDGRPHGGHYTQDDIREIIAYAAERFVTVVPEIETPGHVQAALAAYPSLG</sequence>
<comment type="catalytic activity">
    <reaction evidence="1">
        <text>Hydrolysis of terminal non-reducing N-acetyl-D-hexosamine residues in N-acetyl-beta-D-hexosaminides.</text>
        <dbReference type="EC" id="3.2.1.52"/>
    </reaction>
</comment>
<keyword evidence="9" id="KW-1185">Reference proteome</keyword>
<dbReference type="Pfam" id="PF00728">
    <property type="entry name" value="Glyco_hydro_20"/>
    <property type="match status" value="1"/>
</dbReference>
<evidence type="ECO:0000313" key="7">
    <source>
        <dbReference type="EMBL" id="MBB4753686.1"/>
    </source>
</evidence>